<dbReference type="EMBL" id="JADDIV010000002">
    <property type="protein sequence ID" value="MBE7367332.1"/>
    <property type="molecule type" value="Genomic_DNA"/>
</dbReference>
<dbReference type="Proteomes" id="UP000806285">
    <property type="component" value="Unassembled WGS sequence"/>
</dbReference>
<comment type="caution">
    <text evidence="1">The sequence shown here is derived from an EMBL/GenBank/DDBJ whole genome shotgun (WGS) entry which is preliminary data.</text>
</comment>
<name>A0ABR9S1D0_9BURK</name>
<reference evidence="1 2" key="1">
    <citation type="submission" date="2020-10" db="EMBL/GenBank/DDBJ databases">
        <title>Ramlibacter sp. HM2 16S ribosomal RNA gene Genome sequencing and assembly.</title>
        <authorList>
            <person name="Kang M."/>
        </authorList>
    </citation>
    <scope>NUCLEOTIDE SEQUENCE [LARGE SCALE GENOMIC DNA]</scope>
    <source>
        <strain evidence="1 2">HM2</strain>
    </source>
</reference>
<keyword evidence="2" id="KW-1185">Reference proteome</keyword>
<dbReference type="RefSeq" id="WP_193675948.1">
    <property type="nucleotide sequence ID" value="NZ_JADDIV010000002.1"/>
</dbReference>
<proteinExistence type="predicted"/>
<evidence type="ECO:0000313" key="1">
    <source>
        <dbReference type="EMBL" id="MBE7367332.1"/>
    </source>
</evidence>
<gene>
    <name evidence="1" type="ORF">IM787_07140</name>
</gene>
<protein>
    <submittedName>
        <fullName evidence="1">DUF2946 domain-containing protein</fullName>
    </submittedName>
</protein>
<evidence type="ECO:0000313" key="2">
    <source>
        <dbReference type="Proteomes" id="UP000806285"/>
    </source>
</evidence>
<organism evidence="1 2">
    <name type="scientific">Ramlibacter pallidus</name>
    <dbReference type="NCBI Taxonomy" id="2780087"/>
    <lineage>
        <taxon>Bacteria</taxon>
        <taxon>Pseudomonadati</taxon>
        <taxon>Pseudomonadota</taxon>
        <taxon>Betaproteobacteria</taxon>
        <taxon>Burkholderiales</taxon>
        <taxon>Comamonadaceae</taxon>
        <taxon>Ramlibacter</taxon>
    </lineage>
</organism>
<sequence>MQGLRSARFLARLVLAWFTLVVGLAAAAPALHPQALDLVCTGSGMKLVPVDAGDGDAPQPAGLDCPLCVAVLPPPAQLQATPTASVGVLPAFNPASRSATAAAPALPPRGPPVLST</sequence>
<accession>A0ABR9S1D0</accession>